<gene>
    <name evidence="5" type="ORF">HCN44_010200</name>
</gene>
<dbReference type="SUPFAM" id="SSF48508">
    <property type="entry name" value="Nuclear receptor ligand-binding domain"/>
    <property type="match status" value="2"/>
</dbReference>
<evidence type="ECO:0008006" key="7">
    <source>
        <dbReference type="Google" id="ProtNLM"/>
    </source>
</evidence>
<evidence type="ECO:0000256" key="4">
    <source>
        <dbReference type="ARBA" id="ARBA00023170"/>
    </source>
</evidence>
<comment type="caution">
    <text evidence="5">The sequence shown here is derived from an EMBL/GenBank/DDBJ whole genome shotgun (WGS) entry which is preliminary data.</text>
</comment>
<keyword evidence="4" id="KW-0675">Receptor</keyword>
<dbReference type="PANTHER" id="PTHR45805">
    <property type="entry name" value="NUCLEAR HORMONE RECEPTOR HR3-RELATED"/>
    <property type="match status" value="1"/>
</dbReference>
<reference evidence="5 6" key="1">
    <citation type="submission" date="2020-08" db="EMBL/GenBank/DDBJ databases">
        <title>Aphidius gifuensis genome sequencing and assembly.</title>
        <authorList>
            <person name="Du Z."/>
        </authorList>
    </citation>
    <scope>NUCLEOTIDE SEQUENCE [LARGE SCALE GENOMIC DNA]</scope>
    <source>
        <strain evidence="5">YNYX2018</strain>
        <tissue evidence="5">Adults</tissue>
    </source>
</reference>
<keyword evidence="3" id="KW-0804">Transcription</keyword>
<keyword evidence="6" id="KW-1185">Reference proteome</keyword>
<dbReference type="InterPro" id="IPR035500">
    <property type="entry name" value="NHR-like_dom_sf"/>
</dbReference>
<accession>A0A835CUQ7</accession>
<dbReference type="GO" id="GO:0010468">
    <property type="term" value="P:regulation of gene expression"/>
    <property type="evidence" value="ECO:0007669"/>
    <property type="project" value="UniProtKB-ARBA"/>
</dbReference>
<dbReference type="PANTHER" id="PTHR45805:SF10">
    <property type="entry name" value="ECDYSONE-INDUCED PROTEIN 78C"/>
    <property type="match status" value="1"/>
</dbReference>
<evidence type="ECO:0000256" key="1">
    <source>
        <dbReference type="ARBA" id="ARBA00004123"/>
    </source>
</evidence>
<evidence type="ECO:0000313" key="5">
    <source>
        <dbReference type="EMBL" id="KAF7993605.1"/>
    </source>
</evidence>
<comment type="subcellular location">
    <subcellularLocation>
        <location evidence="1">Nucleus</location>
    </subcellularLocation>
</comment>
<dbReference type="SUPFAM" id="SSF46785">
    <property type="entry name" value="Winged helix' DNA-binding domain"/>
    <property type="match status" value="1"/>
</dbReference>
<name>A0A835CUQ7_APHGI</name>
<dbReference type="InterPro" id="IPR036390">
    <property type="entry name" value="WH_DNA-bd_sf"/>
</dbReference>
<organism evidence="5 6">
    <name type="scientific">Aphidius gifuensis</name>
    <name type="common">Parasitoid wasp</name>
    <dbReference type="NCBI Taxonomy" id="684658"/>
    <lineage>
        <taxon>Eukaryota</taxon>
        <taxon>Metazoa</taxon>
        <taxon>Ecdysozoa</taxon>
        <taxon>Arthropoda</taxon>
        <taxon>Hexapoda</taxon>
        <taxon>Insecta</taxon>
        <taxon>Pterygota</taxon>
        <taxon>Neoptera</taxon>
        <taxon>Endopterygota</taxon>
        <taxon>Hymenoptera</taxon>
        <taxon>Apocrita</taxon>
        <taxon>Ichneumonoidea</taxon>
        <taxon>Braconidae</taxon>
        <taxon>Aphidiinae</taxon>
        <taxon>Aphidius</taxon>
    </lineage>
</organism>
<dbReference type="AlphaFoldDB" id="A0A835CUQ7"/>
<evidence type="ECO:0000256" key="2">
    <source>
        <dbReference type="ARBA" id="ARBA00023015"/>
    </source>
</evidence>
<evidence type="ECO:0000256" key="3">
    <source>
        <dbReference type="ARBA" id="ARBA00023163"/>
    </source>
</evidence>
<dbReference type="GO" id="GO:0005634">
    <property type="term" value="C:nucleus"/>
    <property type="evidence" value="ECO:0007669"/>
    <property type="project" value="UniProtKB-SubCell"/>
</dbReference>
<proteinExistence type="predicted"/>
<sequence length="526" mass="60730">MPSSARDAFDCFSSFYLAKNSNTQLTLQPQLGSGDSIAHRVKIQTVAAKGKSKLEKNEIRNEVDENRKHIIEAAIVRIIKARKRMPISPQSLENLMGALSTLEDVESSRIKLFEQFSIKIEPSIQKVVDLVGTFFSKTDVEESDLSTTVRFTLFRAWICQTSSSMTSEGSIIFEDGTCFTRKQLEFLFINPDFVDAMIEFSLSLQVLSKAALDMFRTAVVLKHLHHYIPEEARTFDRVYEDFKVEITKHHESTNDKPPLFDMLQKISELNELDCRYQYIRNWFRKRWTKIKISTFFSENFGIASPVSMYENPEGVSAVAEIVEFQKIQLWKKMDYIYTLGIKVVVHTIRKYLGPLNREDTIRLLKVGLIKVWICQYTPLITENSFAVGNNGFSREQLDIIYGTDFVDAWIKFTLSLEPFELSSDETELIGVIALFSPTPGLIDPETVRKIQDREIENFNKLITKYHKNSDDILSTLDILNKVSELQELKLLHENCLDWLKKNSSKIEFSVLFREFFDIENCQEISA</sequence>
<dbReference type="EMBL" id="JACMRX010000003">
    <property type="protein sequence ID" value="KAF7993605.1"/>
    <property type="molecule type" value="Genomic_DNA"/>
</dbReference>
<dbReference type="Proteomes" id="UP000639338">
    <property type="component" value="Unassembled WGS sequence"/>
</dbReference>
<dbReference type="OrthoDB" id="6081310at2759"/>
<evidence type="ECO:0000313" key="6">
    <source>
        <dbReference type="Proteomes" id="UP000639338"/>
    </source>
</evidence>
<keyword evidence="2" id="KW-0805">Transcription regulation</keyword>
<dbReference type="Gene3D" id="1.10.565.10">
    <property type="entry name" value="Retinoid X Receptor"/>
    <property type="match status" value="2"/>
</dbReference>
<protein>
    <recommendedName>
        <fullName evidence="7">NR LBD domain-containing protein</fullName>
    </recommendedName>
</protein>